<dbReference type="PROSITE" id="PS00297">
    <property type="entry name" value="HSP70_1"/>
    <property type="match status" value="1"/>
</dbReference>
<dbReference type="PROSITE" id="PS00329">
    <property type="entry name" value="HSP70_2"/>
    <property type="match status" value="1"/>
</dbReference>
<organism evidence="3">
    <name type="scientific">marine sediment metagenome</name>
    <dbReference type="NCBI Taxonomy" id="412755"/>
    <lineage>
        <taxon>unclassified sequences</taxon>
        <taxon>metagenomes</taxon>
        <taxon>ecological metagenomes</taxon>
    </lineage>
</organism>
<keyword evidence="1" id="KW-0547">Nucleotide-binding</keyword>
<gene>
    <name evidence="3" type="ORF">S06H3_10127</name>
</gene>
<proteinExistence type="predicted"/>
<dbReference type="Pfam" id="PF00012">
    <property type="entry name" value="HSP70"/>
    <property type="match status" value="1"/>
</dbReference>
<dbReference type="AlphaFoldDB" id="X1LS12"/>
<dbReference type="InterPro" id="IPR018181">
    <property type="entry name" value="Heat_shock_70_CS"/>
</dbReference>
<name>X1LS12_9ZZZZ</name>
<keyword evidence="2" id="KW-0067">ATP-binding</keyword>
<dbReference type="GO" id="GO:0140662">
    <property type="term" value="F:ATP-dependent protein folding chaperone"/>
    <property type="evidence" value="ECO:0007669"/>
    <property type="project" value="InterPro"/>
</dbReference>
<dbReference type="PANTHER" id="PTHR19375">
    <property type="entry name" value="HEAT SHOCK PROTEIN 70KDA"/>
    <property type="match status" value="1"/>
</dbReference>
<dbReference type="Gene3D" id="3.30.420.40">
    <property type="match status" value="2"/>
</dbReference>
<dbReference type="PRINTS" id="PR00301">
    <property type="entry name" value="HEATSHOCK70"/>
</dbReference>
<evidence type="ECO:0000256" key="2">
    <source>
        <dbReference type="ARBA" id="ARBA00022840"/>
    </source>
</evidence>
<dbReference type="EMBL" id="BARV01004626">
    <property type="protein sequence ID" value="GAI05190.1"/>
    <property type="molecule type" value="Genomic_DNA"/>
</dbReference>
<protein>
    <submittedName>
        <fullName evidence="3">Uncharacterized protein</fullName>
    </submittedName>
</protein>
<feature type="non-terminal residue" evidence="3">
    <location>
        <position position="1"/>
    </location>
</feature>
<dbReference type="Gene3D" id="3.90.640.10">
    <property type="entry name" value="Actin, Chain A, domain 4"/>
    <property type="match status" value="1"/>
</dbReference>
<dbReference type="InterPro" id="IPR013126">
    <property type="entry name" value="Hsp_70_fam"/>
</dbReference>
<dbReference type="SUPFAM" id="SSF53067">
    <property type="entry name" value="Actin-like ATPase domain"/>
    <property type="match status" value="2"/>
</dbReference>
<accession>X1LS12</accession>
<dbReference type="GO" id="GO:0005524">
    <property type="term" value="F:ATP binding"/>
    <property type="evidence" value="ECO:0007669"/>
    <property type="project" value="UniProtKB-KW"/>
</dbReference>
<sequence>KDIRVLGIDLGTTNSTVAEVTLTPNTPPKCRTIEIDQPTREGLFTSPLISSVVAILPDKKVWIGEGAKRLRAFSQESNLQHEKNLFYETKNEMGIRKTYYRAPSHFNHSSKIAGHILAFLKESAEKSANTDYDHFIVTVPASFQLNQRRDTLLACQQAGLAIKDEDLLDEPTAALIDYIQTNGLEKVVKLGDKATCVIFDFGGGTCDVSIVEIEADKSSNNITMSQISVSRYHRLGGGDIDAAIVHEHLIPHILEANNLSPFDLTWAQKKEGSNPNS</sequence>
<evidence type="ECO:0000256" key="1">
    <source>
        <dbReference type="ARBA" id="ARBA00022741"/>
    </source>
</evidence>
<reference evidence="3" key="1">
    <citation type="journal article" date="2014" name="Front. Microbiol.">
        <title>High frequency of phylogenetically diverse reductive dehalogenase-homologous genes in deep subseafloor sedimentary metagenomes.</title>
        <authorList>
            <person name="Kawai M."/>
            <person name="Futagami T."/>
            <person name="Toyoda A."/>
            <person name="Takaki Y."/>
            <person name="Nishi S."/>
            <person name="Hori S."/>
            <person name="Arai W."/>
            <person name="Tsubouchi T."/>
            <person name="Morono Y."/>
            <person name="Uchiyama I."/>
            <person name="Ito T."/>
            <person name="Fujiyama A."/>
            <person name="Inagaki F."/>
            <person name="Takami H."/>
        </authorList>
    </citation>
    <scope>NUCLEOTIDE SEQUENCE</scope>
    <source>
        <strain evidence="3">Expedition CK06-06</strain>
    </source>
</reference>
<feature type="non-terminal residue" evidence="3">
    <location>
        <position position="277"/>
    </location>
</feature>
<dbReference type="InterPro" id="IPR043129">
    <property type="entry name" value="ATPase_NBD"/>
</dbReference>
<evidence type="ECO:0000313" key="3">
    <source>
        <dbReference type="EMBL" id="GAI05190.1"/>
    </source>
</evidence>
<comment type="caution">
    <text evidence="3">The sequence shown here is derived from an EMBL/GenBank/DDBJ whole genome shotgun (WGS) entry which is preliminary data.</text>
</comment>